<keyword evidence="3 6" id="KW-0812">Transmembrane</keyword>
<feature type="transmembrane region" description="Helical" evidence="6">
    <location>
        <begin position="88"/>
        <end position="109"/>
    </location>
</feature>
<evidence type="ECO:0000256" key="5">
    <source>
        <dbReference type="ARBA" id="ARBA00023136"/>
    </source>
</evidence>
<comment type="subcellular location">
    <subcellularLocation>
        <location evidence="1">Membrane</location>
        <topology evidence="1">Multi-pass membrane protein</topology>
    </subcellularLocation>
</comment>
<feature type="transmembrane region" description="Helical" evidence="6">
    <location>
        <begin position="23"/>
        <end position="44"/>
    </location>
</feature>
<evidence type="ECO:0000313" key="8">
    <source>
        <dbReference type="EMBL" id="HJG88942.1"/>
    </source>
</evidence>
<evidence type="ECO:0000256" key="4">
    <source>
        <dbReference type="ARBA" id="ARBA00022989"/>
    </source>
</evidence>
<evidence type="ECO:0000256" key="2">
    <source>
        <dbReference type="ARBA" id="ARBA00009399"/>
    </source>
</evidence>
<feature type="transmembrane region" description="Helical" evidence="6">
    <location>
        <begin position="115"/>
        <end position="134"/>
    </location>
</feature>
<dbReference type="PANTHER" id="PTHR38459:SF1">
    <property type="entry name" value="PROPHAGE BACTOPRENOL-LINKED GLUCOSE TRANSLOCASE HOMOLOG"/>
    <property type="match status" value="1"/>
</dbReference>
<name>A0A921SV41_9BACT</name>
<dbReference type="InterPro" id="IPR051401">
    <property type="entry name" value="GtrA_CellWall_Glycosyl"/>
</dbReference>
<dbReference type="Pfam" id="PF04138">
    <property type="entry name" value="GtrA_DPMS_TM"/>
    <property type="match status" value="1"/>
</dbReference>
<feature type="transmembrane region" description="Helical" evidence="6">
    <location>
        <begin position="50"/>
        <end position="76"/>
    </location>
</feature>
<evidence type="ECO:0000313" key="9">
    <source>
        <dbReference type="Proteomes" id="UP000757103"/>
    </source>
</evidence>
<keyword evidence="5 6" id="KW-0472">Membrane</keyword>
<keyword evidence="4 6" id="KW-1133">Transmembrane helix</keyword>
<dbReference type="EMBL" id="DYUD01000017">
    <property type="protein sequence ID" value="HJG88942.1"/>
    <property type="molecule type" value="Genomic_DNA"/>
</dbReference>
<evidence type="ECO:0000259" key="7">
    <source>
        <dbReference type="Pfam" id="PF04138"/>
    </source>
</evidence>
<evidence type="ECO:0000256" key="6">
    <source>
        <dbReference type="SAM" id="Phobius"/>
    </source>
</evidence>
<comment type="caution">
    <text evidence="8">The sequence shown here is derived from an EMBL/GenBank/DDBJ whole genome shotgun (WGS) entry which is preliminary data.</text>
</comment>
<reference evidence="8" key="2">
    <citation type="submission" date="2021-09" db="EMBL/GenBank/DDBJ databases">
        <authorList>
            <person name="Gilroy R."/>
        </authorList>
    </citation>
    <scope>NUCLEOTIDE SEQUENCE</scope>
    <source>
        <strain evidence="8">CHK121-7720</strain>
    </source>
</reference>
<evidence type="ECO:0000256" key="3">
    <source>
        <dbReference type="ARBA" id="ARBA00022692"/>
    </source>
</evidence>
<dbReference type="AlphaFoldDB" id="A0A921SV41"/>
<dbReference type="Proteomes" id="UP000757103">
    <property type="component" value="Unassembled WGS sequence"/>
</dbReference>
<dbReference type="RefSeq" id="WP_273305960.1">
    <property type="nucleotide sequence ID" value="NZ_DYUD01000017.1"/>
</dbReference>
<dbReference type="GO" id="GO:0005886">
    <property type="term" value="C:plasma membrane"/>
    <property type="evidence" value="ECO:0007669"/>
    <property type="project" value="TreeGrafter"/>
</dbReference>
<reference evidence="8" key="1">
    <citation type="journal article" date="2021" name="PeerJ">
        <title>Extensive microbial diversity within the chicken gut microbiome revealed by metagenomics and culture.</title>
        <authorList>
            <person name="Gilroy R."/>
            <person name="Ravi A."/>
            <person name="Getino M."/>
            <person name="Pursley I."/>
            <person name="Horton D.L."/>
            <person name="Alikhan N.F."/>
            <person name="Baker D."/>
            <person name="Gharbi K."/>
            <person name="Hall N."/>
            <person name="Watson M."/>
            <person name="Adriaenssens E.M."/>
            <person name="Foster-Nyarko E."/>
            <person name="Jarju S."/>
            <person name="Secka A."/>
            <person name="Antonio M."/>
            <person name="Oren A."/>
            <person name="Chaudhuri R.R."/>
            <person name="La Ragione R."/>
            <person name="Hildebrand F."/>
            <person name="Pallen M.J."/>
        </authorList>
    </citation>
    <scope>NUCLEOTIDE SEQUENCE</scope>
    <source>
        <strain evidence="8">CHK121-7720</strain>
    </source>
</reference>
<gene>
    <name evidence="8" type="ORF">K8U91_05650</name>
</gene>
<comment type="similarity">
    <text evidence="2">Belongs to the GtrA family.</text>
</comment>
<dbReference type="InterPro" id="IPR007267">
    <property type="entry name" value="GtrA_DPMS_TM"/>
</dbReference>
<organism evidence="8 9">
    <name type="scientific">Barnesiella viscericola</name>
    <dbReference type="NCBI Taxonomy" id="397865"/>
    <lineage>
        <taxon>Bacteria</taxon>
        <taxon>Pseudomonadati</taxon>
        <taxon>Bacteroidota</taxon>
        <taxon>Bacteroidia</taxon>
        <taxon>Bacteroidales</taxon>
        <taxon>Barnesiellaceae</taxon>
        <taxon>Barnesiella</taxon>
    </lineage>
</organism>
<protein>
    <submittedName>
        <fullName evidence="8">GtrA family protein</fullName>
    </submittedName>
</protein>
<feature type="domain" description="GtrA/DPMS transmembrane" evidence="7">
    <location>
        <begin position="25"/>
        <end position="141"/>
    </location>
</feature>
<dbReference type="PANTHER" id="PTHR38459">
    <property type="entry name" value="PROPHAGE BACTOPRENOL-LINKED GLUCOSE TRANSLOCASE HOMOLOG"/>
    <property type="match status" value="1"/>
</dbReference>
<accession>A0A921SV41</accession>
<dbReference type="GO" id="GO:0000271">
    <property type="term" value="P:polysaccharide biosynthetic process"/>
    <property type="evidence" value="ECO:0007669"/>
    <property type="project" value="InterPro"/>
</dbReference>
<sequence>MMKPGHLFKRLFYGTTDRLLVQFVRYFFVGGFAFVVDFGLLYILTEYAGLHYLLSATLSFISGLLVNYIISCIWVFSNSKFKNRLVEFLFFAAIGVVGLLLNDALIWLFTDCIGTHYMFSKIVAAAIVYLWNFFARKYLVFR</sequence>
<evidence type="ECO:0000256" key="1">
    <source>
        <dbReference type="ARBA" id="ARBA00004141"/>
    </source>
</evidence>
<proteinExistence type="inferred from homology"/>